<comment type="caution">
    <text evidence="1">Lacks conserved residue(s) required for the propagation of feature annotation.</text>
</comment>
<dbReference type="InterPro" id="IPR003582">
    <property type="entry name" value="ShKT_dom"/>
</dbReference>
<dbReference type="PROSITE" id="PS51019">
    <property type="entry name" value="REELIN"/>
    <property type="match status" value="1"/>
</dbReference>
<evidence type="ECO:0000313" key="5">
    <source>
        <dbReference type="EMBL" id="CAR63717.1"/>
    </source>
</evidence>
<protein>
    <recommendedName>
        <fullName evidence="6">ShKT domain-containing protein</fullName>
    </recommendedName>
</protein>
<dbReference type="EMBL" id="FM207856">
    <property type="protein sequence ID" value="CAR63717.1"/>
    <property type="molecule type" value="mRNA"/>
</dbReference>
<dbReference type="Pfam" id="PF02014">
    <property type="entry name" value="Reeler"/>
    <property type="match status" value="1"/>
</dbReference>
<accession>C7TNX4</accession>
<feature type="domain" description="Reelin" evidence="3">
    <location>
        <begin position="1"/>
        <end position="109"/>
    </location>
</feature>
<dbReference type="AlphaFoldDB" id="C7TNX4"/>
<evidence type="ECO:0000259" key="4">
    <source>
        <dbReference type="PROSITE" id="PS51670"/>
    </source>
</evidence>
<reference evidence="5" key="2">
    <citation type="journal article" date="2009" name="BMC Mol. Biol.">
        <title>Preliminary molecular characterization of the human pathogen Angiostrongylus cantonensis.</title>
        <authorList>
            <person name="He H."/>
            <person name="Cheng M."/>
            <person name="Yang X."/>
            <person name="Meng J."/>
            <person name="He A."/>
            <person name="Zheng X."/>
            <person name="Li Z."/>
            <person name="Guo P."/>
            <person name="Pan Z."/>
            <person name="Zhan X."/>
        </authorList>
    </citation>
    <scope>NUCLEOTIDE SEQUENCE</scope>
</reference>
<sequence length="369" mass="42000">SVWFKGFAMQPFEWNNGRLGGRMGQLIRLDDNGSWQQQCFRFKDSATHSHDEKKRHLRFWWKIDEDSRTVQFVATVVKHRTMFWVKSVLSNPIPPCRLSKDGIANYKPPLPTLPPPVKQFKMETNKIFGNEPMSLLQEQTASQSTTTQSPFINRITTVAQLSFISRIITATRPPFVTRSTSTTRKNEFNVVRTTHMKQIIPDAGPSPTPRIITILRTATTAATTTTTRSTTPVTTTTTRSTTAATTTTTRSTTAAPTTTTRSTSAMTTRVAPIIFSRTGKITLFPARPRSSLIFARPQTNSSTRRIPSRQPDDELILRSISRAYRPPQRIVFCYDRDGSERCSNWISHCRTERFYLYMWSYCAQSCGYC</sequence>
<dbReference type="InterPro" id="IPR002861">
    <property type="entry name" value="Reeler_dom"/>
</dbReference>
<dbReference type="Pfam" id="PF01549">
    <property type="entry name" value="ShK"/>
    <property type="match status" value="1"/>
</dbReference>
<evidence type="ECO:0000256" key="1">
    <source>
        <dbReference type="PROSITE-ProRule" id="PRU01005"/>
    </source>
</evidence>
<reference evidence="5" key="1">
    <citation type="submission" date="2008-08" db="EMBL/GenBank/DDBJ databases">
        <authorList>
            <person name="Zhan X.M."/>
        </authorList>
    </citation>
    <scope>NUCLEOTIDE SEQUENCE</scope>
</reference>
<evidence type="ECO:0000259" key="3">
    <source>
        <dbReference type="PROSITE" id="PS51019"/>
    </source>
</evidence>
<dbReference type="InterPro" id="IPR042307">
    <property type="entry name" value="Reeler_sf"/>
</dbReference>
<feature type="domain" description="ShKT" evidence="4">
    <location>
        <begin position="333"/>
        <end position="369"/>
    </location>
</feature>
<evidence type="ECO:0000256" key="2">
    <source>
        <dbReference type="SAM" id="MobiDB-lite"/>
    </source>
</evidence>
<evidence type="ECO:0008006" key="6">
    <source>
        <dbReference type="Google" id="ProtNLM"/>
    </source>
</evidence>
<feature type="region of interest" description="Disordered" evidence="2">
    <location>
        <begin position="222"/>
        <end position="265"/>
    </location>
</feature>
<feature type="non-terminal residue" evidence="5">
    <location>
        <position position="1"/>
    </location>
</feature>
<name>C7TNX4_ANGCA</name>
<dbReference type="Gene3D" id="1.10.10.1870">
    <property type="entry name" value="ShTK domain-like"/>
    <property type="match status" value="1"/>
</dbReference>
<organism evidence="5">
    <name type="scientific">Angiostrongylus cantonensis</name>
    <name type="common">Rat lungworm</name>
    <dbReference type="NCBI Taxonomy" id="6313"/>
    <lineage>
        <taxon>Eukaryota</taxon>
        <taxon>Metazoa</taxon>
        <taxon>Ecdysozoa</taxon>
        <taxon>Nematoda</taxon>
        <taxon>Chromadorea</taxon>
        <taxon>Rhabditida</taxon>
        <taxon>Rhabditina</taxon>
        <taxon>Rhabditomorpha</taxon>
        <taxon>Strongyloidea</taxon>
        <taxon>Metastrongylidae</taxon>
        <taxon>Angiostrongylus</taxon>
    </lineage>
</organism>
<proteinExistence type="evidence at transcript level"/>
<dbReference type="PROSITE" id="PS51670">
    <property type="entry name" value="SHKT"/>
    <property type="match status" value="1"/>
</dbReference>
<dbReference type="Gene3D" id="2.60.40.4060">
    <property type="entry name" value="Reeler domain"/>
    <property type="match status" value="1"/>
</dbReference>
<dbReference type="CDD" id="cd08544">
    <property type="entry name" value="Reeler"/>
    <property type="match status" value="1"/>
</dbReference>